<dbReference type="EMBL" id="AP014968">
    <property type="protein sequence ID" value="BAT15631.1"/>
    <property type="molecule type" value="Genomic_DNA"/>
</dbReference>
<name>A0A0P0Y6A4_ORYSJ</name>
<evidence type="ECO:0000256" key="1">
    <source>
        <dbReference type="SAM" id="Phobius"/>
    </source>
</evidence>
<keyword evidence="3" id="KW-1185">Reference proteome</keyword>
<reference evidence="2 3" key="3">
    <citation type="journal article" date="2013" name="Rice">
        <title>Improvement of the Oryza sativa Nipponbare reference genome using next generation sequence and optical map data.</title>
        <authorList>
            <person name="Kawahara Y."/>
            <person name="de la Bastide M."/>
            <person name="Hamilton J.P."/>
            <person name="Kanamori H."/>
            <person name="McCombie W.R."/>
            <person name="Ouyang S."/>
            <person name="Schwartz D.C."/>
            <person name="Tanaka T."/>
            <person name="Wu J."/>
            <person name="Zhou S."/>
            <person name="Childs K.L."/>
            <person name="Davidson R.M."/>
            <person name="Lin H."/>
            <person name="Quesada-Ocampo L."/>
            <person name="Vaillancourt B."/>
            <person name="Sakai H."/>
            <person name="Lee S.S."/>
            <person name="Kim J."/>
            <person name="Numa H."/>
            <person name="Itoh T."/>
            <person name="Buell C.R."/>
            <person name="Matsumoto T."/>
        </authorList>
    </citation>
    <scope>NUCLEOTIDE SEQUENCE [LARGE SCALE GENOMIC DNA]</scope>
    <source>
        <strain evidence="3">cv. Nipponbare</strain>
    </source>
</reference>
<keyword evidence="1" id="KW-0812">Transmembrane</keyword>
<accession>A0A0P0Y6A4</accession>
<keyword evidence="1" id="KW-1133">Transmembrane helix</keyword>
<sequence length="116" mass="12996">MVFVVLLQQVAAALIITAATVAFADIHPVAPTAIVGAILLVAVVFRSIFLVVATLVFMIREELIEAWRRQVMRELIEPPIWRWLAIRHTKVPWRELELSGAIVALSSRVVVTDVWS</sequence>
<evidence type="ECO:0000313" key="2">
    <source>
        <dbReference type="EMBL" id="BAT15631.1"/>
    </source>
</evidence>
<proteinExistence type="predicted"/>
<evidence type="ECO:0000313" key="3">
    <source>
        <dbReference type="Proteomes" id="UP000059680"/>
    </source>
</evidence>
<keyword evidence="1" id="KW-0472">Membrane</keyword>
<reference evidence="3" key="1">
    <citation type="journal article" date="2005" name="Nature">
        <title>The map-based sequence of the rice genome.</title>
        <authorList>
            <consortium name="International rice genome sequencing project (IRGSP)"/>
            <person name="Matsumoto T."/>
            <person name="Wu J."/>
            <person name="Kanamori H."/>
            <person name="Katayose Y."/>
            <person name="Fujisawa M."/>
            <person name="Namiki N."/>
            <person name="Mizuno H."/>
            <person name="Yamamoto K."/>
            <person name="Antonio B.A."/>
            <person name="Baba T."/>
            <person name="Sakata K."/>
            <person name="Nagamura Y."/>
            <person name="Aoki H."/>
            <person name="Arikawa K."/>
            <person name="Arita K."/>
            <person name="Bito T."/>
            <person name="Chiden Y."/>
            <person name="Fujitsuka N."/>
            <person name="Fukunaka R."/>
            <person name="Hamada M."/>
            <person name="Harada C."/>
            <person name="Hayashi A."/>
            <person name="Hijishita S."/>
            <person name="Honda M."/>
            <person name="Hosokawa S."/>
            <person name="Ichikawa Y."/>
            <person name="Idonuma A."/>
            <person name="Iijima M."/>
            <person name="Ikeda M."/>
            <person name="Ikeno M."/>
            <person name="Ito K."/>
            <person name="Ito S."/>
            <person name="Ito T."/>
            <person name="Ito Y."/>
            <person name="Ito Y."/>
            <person name="Iwabuchi A."/>
            <person name="Kamiya K."/>
            <person name="Karasawa W."/>
            <person name="Kurita K."/>
            <person name="Katagiri S."/>
            <person name="Kikuta A."/>
            <person name="Kobayashi H."/>
            <person name="Kobayashi N."/>
            <person name="Machita K."/>
            <person name="Maehara T."/>
            <person name="Masukawa M."/>
            <person name="Mizubayashi T."/>
            <person name="Mukai Y."/>
            <person name="Nagasaki H."/>
            <person name="Nagata Y."/>
            <person name="Naito S."/>
            <person name="Nakashima M."/>
            <person name="Nakama Y."/>
            <person name="Nakamichi Y."/>
            <person name="Nakamura M."/>
            <person name="Meguro A."/>
            <person name="Negishi M."/>
            <person name="Ohta I."/>
            <person name="Ohta T."/>
            <person name="Okamoto M."/>
            <person name="Ono N."/>
            <person name="Saji S."/>
            <person name="Sakaguchi M."/>
            <person name="Sakai K."/>
            <person name="Shibata M."/>
            <person name="Shimokawa T."/>
            <person name="Song J."/>
            <person name="Takazaki Y."/>
            <person name="Terasawa K."/>
            <person name="Tsugane M."/>
            <person name="Tsuji K."/>
            <person name="Ueda S."/>
            <person name="Waki K."/>
            <person name="Yamagata H."/>
            <person name="Yamamoto M."/>
            <person name="Yamamoto S."/>
            <person name="Yamane H."/>
            <person name="Yoshiki S."/>
            <person name="Yoshihara R."/>
            <person name="Yukawa K."/>
            <person name="Zhong H."/>
            <person name="Yano M."/>
            <person name="Yuan Q."/>
            <person name="Ouyang S."/>
            <person name="Liu J."/>
            <person name="Jones K.M."/>
            <person name="Gansberger K."/>
            <person name="Moffat K."/>
            <person name="Hill J."/>
            <person name="Bera J."/>
            <person name="Fadrosh D."/>
            <person name="Jin S."/>
            <person name="Johri S."/>
            <person name="Kim M."/>
            <person name="Overton L."/>
            <person name="Reardon M."/>
            <person name="Tsitrin T."/>
            <person name="Vuong H."/>
            <person name="Weaver B."/>
            <person name="Ciecko A."/>
            <person name="Tallon L."/>
            <person name="Jackson J."/>
            <person name="Pai G."/>
            <person name="Aken S.V."/>
            <person name="Utterback T."/>
            <person name="Reidmuller S."/>
            <person name="Feldblyum T."/>
            <person name="Hsiao J."/>
            <person name="Zismann V."/>
            <person name="Iobst S."/>
            <person name="de Vazeille A.R."/>
            <person name="Buell C.R."/>
            <person name="Ying K."/>
            <person name="Li Y."/>
            <person name="Lu T."/>
            <person name="Huang Y."/>
            <person name="Zhao Q."/>
            <person name="Feng Q."/>
            <person name="Zhang L."/>
            <person name="Zhu J."/>
            <person name="Weng Q."/>
            <person name="Mu J."/>
            <person name="Lu Y."/>
            <person name="Fan D."/>
            <person name="Liu Y."/>
            <person name="Guan J."/>
            <person name="Zhang Y."/>
            <person name="Yu S."/>
            <person name="Liu X."/>
            <person name="Zhang Y."/>
            <person name="Hong G."/>
            <person name="Han B."/>
            <person name="Choisne N."/>
            <person name="Demange N."/>
            <person name="Orjeda G."/>
            <person name="Samain S."/>
            <person name="Cattolico L."/>
            <person name="Pelletier E."/>
            <person name="Couloux A."/>
            <person name="Segurens B."/>
            <person name="Wincker P."/>
            <person name="D'Hont A."/>
            <person name="Scarpelli C."/>
            <person name="Weissenbach J."/>
            <person name="Salanoubat M."/>
            <person name="Quetier F."/>
            <person name="Yu Y."/>
            <person name="Kim H.R."/>
            <person name="Rambo T."/>
            <person name="Currie J."/>
            <person name="Collura K."/>
            <person name="Luo M."/>
            <person name="Yang T."/>
            <person name="Ammiraju J.S.S."/>
            <person name="Engler F."/>
            <person name="Soderlund C."/>
            <person name="Wing R.A."/>
            <person name="Palmer L.E."/>
            <person name="de la Bastide M."/>
            <person name="Spiegel L."/>
            <person name="Nascimento L."/>
            <person name="Zutavern T."/>
            <person name="O'Shaughnessy A."/>
            <person name="Dike S."/>
            <person name="Dedhia N."/>
            <person name="Preston R."/>
            <person name="Balija V."/>
            <person name="McCombie W.R."/>
            <person name="Chow T."/>
            <person name="Chen H."/>
            <person name="Chung M."/>
            <person name="Chen C."/>
            <person name="Shaw J."/>
            <person name="Wu H."/>
            <person name="Hsiao K."/>
            <person name="Chao Y."/>
            <person name="Chu M."/>
            <person name="Cheng C."/>
            <person name="Hour A."/>
            <person name="Lee P."/>
            <person name="Lin S."/>
            <person name="Lin Y."/>
            <person name="Liou J."/>
            <person name="Liu S."/>
            <person name="Hsing Y."/>
            <person name="Raghuvanshi S."/>
            <person name="Mohanty A."/>
            <person name="Bharti A.K."/>
            <person name="Gaur A."/>
            <person name="Gupta V."/>
            <person name="Kumar D."/>
            <person name="Ravi V."/>
            <person name="Vij S."/>
            <person name="Kapur A."/>
            <person name="Khurana P."/>
            <person name="Khurana P."/>
            <person name="Khurana J.P."/>
            <person name="Tyagi A.K."/>
            <person name="Gaikwad K."/>
            <person name="Singh A."/>
            <person name="Dalal V."/>
            <person name="Srivastava S."/>
            <person name="Dixit A."/>
            <person name="Pal A.K."/>
            <person name="Ghazi I.A."/>
            <person name="Yadav M."/>
            <person name="Pandit A."/>
            <person name="Bhargava A."/>
            <person name="Sureshbabu K."/>
            <person name="Batra K."/>
            <person name="Sharma T.R."/>
            <person name="Mohapatra T."/>
            <person name="Singh N.K."/>
            <person name="Messing J."/>
            <person name="Nelson A.B."/>
            <person name="Fuks G."/>
            <person name="Kavchok S."/>
            <person name="Keizer G."/>
            <person name="Linton E."/>
            <person name="Llaca V."/>
            <person name="Song R."/>
            <person name="Tanyolac B."/>
            <person name="Young S."/>
            <person name="Ho-Il K."/>
            <person name="Hahn J.H."/>
            <person name="Sangsakoo G."/>
            <person name="Vanavichit A."/>
            <person name="de Mattos Luiz.A.T."/>
            <person name="Zimmer P.D."/>
            <person name="Malone G."/>
            <person name="Dellagostin O."/>
            <person name="de Oliveira A.C."/>
            <person name="Bevan M."/>
            <person name="Bancroft I."/>
            <person name="Minx P."/>
            <person name="Cordum H."/>
            <person name="Wilson R."/>
            <person name="Cheng Z."/>
            <person name="Jin W."/>
            <person name="Jiang J."/>
            <person name="Leong S.A."/>
            <person name="Iwama H."/>
            <person name="Gojobori T."/>
            <person name="Itoh T."/>
            <person name="Niimura Y."/>
            <person name="Fujii Y."/>
            <person name="Habara T."/>
            <person name="Sakai H."/>
            <person name="Sato Y."/>
            <person name="Wilson G."/>
            <person name="Kumar K."/>
            <person name="McCouch S."/>
            <person name="Juretic N."/>
            <person name="Hoen D."/>
            <person name="Wright S."/>
            <person name="Bruskiewich R."/>
            <person name="Bureau T."/>
            <person name="Miyao A."/>
            <person name="Hirochika H."/>
            <person name="Nishikawa T."/>
            <person name="Kadowaki K."/>
            <person name="Sugiura M."/>
            <person name="Burr B."/>
            <person name="Sasaki T."/>
        </authorList>
    </citation>
    <scope>NUCLEOTIDE SEQUENCE [LARGE SCALE GENOMIC DNA]</scope>
    <source>
        <strain evidence="3">cv. Nipponbare</strain>
    </source>
</reference>
<organism evidence="2 3">
    <name type="scientific">Oryza sativa subsp. japonica</name>
    <name type="common">Rice</name>
    <dbReference type="NCBI Taxonomy" id="39947"/>
    <lineage>
        <taxon>Eukaryota</taxon>
        <taxon>Viridiplantae</taxon>
        <taxon>Streptophyta</taxon>
        <taxon>Embryophyta</taxon>
        <taxon>Tracheophyta</taxon>
        <taxon>Spermatophyta</taxon>
        <taxon>Magnoliopsida</taxon>
        <taxon>Liliopsida</taxon>
        <taxon>Poales</taxon>
        <taxon>Poaceae</taxon>
        <taxon>BOP clade</taxon>
        <taxon>Oryzoideae</taxon>
        <taxon>Oryzeae</taxon>
        <taxon>Oryzinae</taxon>
        <taxon>Oryza</taxon>
        <taxon>Oryza sativa</taxon>
    </lineage>
</organism>
<gene>
    <name evidence="2" type="ordered locus">Os12g0118550</name>
    <name evidence="2" type="ORF">OSNPB_120118550</name>
</gene>
<dbReference type="AlphaFoldDB" id="A0A0P0Y6A4"/>
<reference evidence="2 3" key="2">
    <citation type="journal article" date="2013" name="Plant Cell Physiol.">
        <title>Rice Annotation Project Database (RAP-DB): an integrative and interactive database for rice genomics.</title>
        <authorList>
            <person name="Sakai H."/>
            <person name="Lee S.S."/>
            <person name="Tanaka T."/>
            <person name="Numa H."/>
            <person name="Kim J."/>
            <person name="Kawahara Y."/>
            <person name="Wakimoto H."/>
            <person name="Yang C.C."/>
            <person name="Iwamoto M."/>
            <person name="Abe T."/>
            <person name="Yamada Y."/>
            <person name="Muto A."/>
            <person name="Inokuchi H."/>
            <person name="Ikemura T."/>
            <person name="Matsumoto T."/>
            <person name="Sasaki T."/>
            <person name="Itoh T."/>
        </authorList>
    </citation>
    <scope>NUCLEOTIDE SEQUENCE [LARGE SCALE GENOMIC DNA]</scope>
    <source>
        <strain evidence="3">cv. Nipponbare</strain>
    </source>
</reference>
<dbReference type="PaxDb" id="39947-A0A0P0Y6A4"/>
<dbReference type="Proteomes" id="UP000059680">
    <property type="component" value="Chromosome 12"/>
</dbReference>
<feature type="transmembrane region" description="Helical" evidence="1">
    <location>
        <begin position="34"/>
        <end position="59"/>
    </location>
</feature>
<dbReference type="InParanoid" id="A0A0P0Y6A4"/>
<protein>
    <submittedName>
        <fullName evidence="2">Os12g0118550 protein</fullName>
    </submittedName>
</protein>